<dbReference type="EMBL" id="WUPT01000002">
    <property type="protein sequence ID" value="MXQ08163.1"/>
    <property type="molecule type" value="Genomic_DNA"/>
</dbReference>
<evidence type="ECO:0000313" key="3">
    <source>
        <dbReference type="EMBL" id="MXQ08163.1"/>
    </source>
</evidence>
<keyword evidence="2" id="KW-0472">Membrane</keyword>
<accession>A0A7C9IQV5</accession>
<comment type="caution">
    <text evidence="3">The sequence shown here is derived from an EMBL/GenBank/DDBJ whole genome shotgun (WGS) entry which is preliminary data.</text>
</comment>
<dbReference type="RefSeq" id="WP_160764105.1">
    <property type="nucleotide sequence ID" value="NZ_WUPT01000002.1"/>
</dbReference>
<keyword evidence="2" id="KW-1133">Transmembrane helix</keyword>
<proteinExistence type="predicted"/>
<evidence type="ECO:0000256" key="2">
    <source>
        <dbReference type="SAM" id="Phobius"/>
    </source>
</evidence>
<gene>
    <name evidence="3" type="ORF">GQ651_09945</name>
</gene>
<name>A0A7C9IQV5_9RHOB</name>
<evidence type="ECO:0000256" key="1">
    <source>
        <dbReference type="SAM" id="MobiDB-lite"/>
    </source>
</evidence>
<keyword evidence="2" id="KW-0812">Transmembrane</keyword>
<keyword evidence="4" id="KW-1185">Reference proteome</keyword>
<reference evidence="3 4" key="2">
    <citation type="submission" date="2020-03" db="EMBL/GenBank/DDBJ databases">
        <title>Kangsaoukella pontilimi gen. nov., sp. nov., a new member of the family Rhodobacteraceae isolated from a tidal mudflat.</title>
        <authorList>
            <person name="Kim I.S."/>
        </authorList>
    </citation>
    <scope>NUCLEOTIDE SEQUENCE [LARGE SCALE GENOMIC DNA]</scope>
    <source>
        <strain evidence="3 4">GH1-50</strain>
    </source>
</reference>
<protein>
    <submittedName>
        <fullName evidence="3">Uncharacterized protein</fullName>
    </submittedName>
</protein>
<feature type="transmembrane region" description="Helical" evidence="2">
    <location>
        <begin position="6"/>
        <end position="24"/>
    </location>
</feature>
<dbReference type="AlphaFoldDB" id="A0A7C9IQV5"/>
<evidence type="ECO:0000313" key="4">
    <source>
        <dbReference type="Proteomes" id="UP000480350"/>
    </source>
</evidence>
<reference evidence="3 4" key="1">
    <citation type="submission" date="2019-12" db="EMBL/GenBank/DDBJ databases">
        <authorList>
            <person name="Lee S.D."/>
        </authorList>
    </citation>
    <scope>NUCLEOTIDE SEQUENCE [LARGE SCALE GENOMIC DNA]</scope>
    <source>
        <strain evidence="3 4">GH1-50</strain>
    </source>
</reference>
<dbReference type="Proteomes" id="UP000480350">
    <property type="component" value="Unassembled WGS sequence"/>
</dbReference>
<feature type="region of interest" description="Disordered" evidence="1">
    <location>
        <begin position="94"/>
        <end position="129"/>
    </location>
</feature>
<organism evidence="3 4">
    <name type="scientific">Kangsaoukella pontilimi</name>
    <dbReference type="NCBI Taxonomy" id="2691042"/>
    <lineage>
        <taxon>Bacteria</taxon>
        <taxon>Pseudomonadati</taxon>
        <taxon>Pseudomonadota</taxon>
        <taxon>Alphaproteobacteria</taxon>
        <taxon>Rhodobacterales</taxon>
        <taxon>Paracoccaceae</taxon>
        <taxon>Kangsaoukella</taxon>
    </lineage>
</organism>
<sequence>MELVADILLIAGALGAGLYCIVLSRRLSRFNDVEKGVGGAIAVLSKQVSDMTKALETAQKATANSATSLSSLTNKAEGVAQRLELLVASMHDLPEPAPAEARSSRDGGLENDVVTLFQSRRAPHREAAE</sequence>